<keyword evidence="2" id="KW-1185">Reference proteome</keyword>
<protein>
    <submittedName>
        <fullName evidence="1">Uncharacterized protein</fullName>
    </submittedName>
</protein>
<sequence length="112" mass="12052">MAADLPPGKWSAFLVGACWTAPPEALTAGVSYWRQAAELKRIEARDLQISDPDWLNRGATANDLMDRYWRGEQRLATVAEQCDVKSVQSDRVANAVLGATGSGAAVTNCATK</sequence>
<dbReference type="KEGG" id="mbai:MB901379_02838"/>
<gene>
    <name evidence="1" type="ORF">MB901379_02838</name>
</gene>
<evidence type="ECO:0000313" key="2">
    <source>
        <dbReference type="Proteomes" id="UP000269998"/>
    </source>
</evidence>
<organism evidence="1 2">
    <name type="scientific">Mycobacterium basiliense</name>
    <dbReference type="NCBI Taxonomy" id="2094119"/>
    <lineage>
        <taxon>Bacteria</taxon>
        <taxon>Bacillati</taxon>
        <taxon>Actinomycetota</taxon>
        <taxon>Actinomycetes</taxon>
        <taxon>Mycobacteriales</taxon>
        <taxon>Mycobacteriaceae</taxon>
        <taxon>Mycobacterium</taxon>
    </lineage>
</organism>
<dbReference type="EMBL" id="LR130759">
    <property type="protein sequence ID" value="VDM89268.1"/>
    <property type="molecule type" value="Genomic_DNA"/>
</dbReference>
<name>A0A447GFQ9_9MYCO</name>
<proteinExistence type="predicted"/>
<dbReference type="Proteomes" id="UP000269998">
    <property type="component" value="Chromosome"/>
</dbReference>
<dbReference type="AlphaFoldDB" id="A0A447GFQ9"/>
<dbReference type="RefSeq" id="WP_174237021.1">
    <property type="nucleotide sequence ID" value="NZ_CBCSKE010000049.1"/>
</dbReference>
<reference evidence="2" key="1">
    <citation type="submission" date="2018-02" db="EMBL/GenBank/DDBJ databases">
        <authorList>
            <person name="Seth-Smith MB H."/>
            <person name="Seth-Smith H."/>
        </authorList>
    </citation>
    <scope>NUCLEOTIDE SEQUENCE [LARGE SCALE GENOMIC DNA]</scope>
</reference>
<evidence type="ECO:0000313" key="1">
    <source>
        <dbReference type="EMBL" id="VDM89268.1"/>
    </source>
</evidence>
<accession>A0A447GFQ9</accession>